<keyword evidence="1" id="KW-0805">Transcription regulation</keyword>
<dbReference type="RefSeq" id="WP_317832934.1">
    <property type="nucleotide sequence ID" value="NZ_CP136920.1"/>
</dbReference>
<dbReference type="InterPro" id="IPR050204">
    <property type="entry name" value="AraC_XylS_family_regulators"/>
</dbReference>
<protein>
    <submittedName>
        <fullName evidence="5">AraC family transcriptional regulator</fullName>
    </submittedName>
</protein>
<dbReference type="Gene3D" id="1.10.10.60">
    <property type="entry name" value="Homeodomain-like"/>
    <property type="match status" value="1"/>
</dbReference>
<dbReference type="AlphaFoldDB" id="A0AAQ3LB96"/>
<feature type="domain" description="HTH araC/xylS-type" evidence="4">
    <location>
        <begin position="211"/>
        <end position="294"/>
    </location>
</feature>
<dbReference type="InterPro" id="IPR013096">
    <property type="entry name" value="Cupin_2"/>
</dbReference>
<dbReference type="GO" id="GO:0043565">
    <property type="term" value="F:sequence-specific DNA binding"/>
    <property type="evidence" value="ECO:0007669"/>
    <property type="project" value="InterPro"/>
</dbReference>
<dbReference type="KEGG" id="puo:RZN69_19175"/>
<evidence type="ECO:0000256" key="3">
    <source>
        <dbReference type="ARBA" id="ARBA00023163"/>
    </source>
</evidence>
<dbReference type="EMBL" id="CP136920">
    <property type="protein sequence ID" value="WOO40750.1"/>
    <property type="molecule type" value="Genomic_DNA"/>
</dbReference>
<dbReference type="Gene3D" id="2.60.120.10">
    <property type="entry name" value="Jelly Rolls"/>
    <property type="match status" value="1"/>
</dbReference>
<evidence type="ECO:0000313" key="5">
    <source>
        <dbReference type="EMBL" id="WOO40750.1"/>
    </source>
</evidence>
<dbReference type="Proteomes" id="UP001304300">
    <property type="component" value="Chromosome"/>
</dbReference>
<reference evidence="5 6" key="1">
    <citation type="submission" date="2023-10" db="EMBL/GenBank/DDBJ databases">
        <title>Rubellicoccus peritrichatus gen. nov., sp. nov., isolated from an algae of coral reef tank.</title>
        <authorList>
            <person name="Luo J."/>
        </authorList>
    </citation>
    <scope>NUCLEOTIDE SEQUENCE [LARGE SCALE GENOMIC DNA]</scope>
    <source>
        <strain evidence="5 6">CR14</strain>
    </source>
</reference>
<dbReference type="Pfam" id="PF12833">
    <property type="entry name" value="HTH_18"/>
    <property type="match status" value="1"/>
</dbReference>
<accession>A0AAQ3LB96</accession>
<dbReference type="PANTHER" id="PTHR46796">
    <property type="entry name" value="HTH-TYPE TRANSCRIPTIONAL ACTIVATOR RHAS-RELATED"/>
    <property type="match status" value="1"/>
</dbReference>
<dbReference type="InterPro" id="IPR011051">
    <property type="entry name" value="RmlC_Cupin_sf"/>
</dbReference>
<dbReference type="PANTHER" id="PTHR46796:SF2">
    <property type="entry name" value="TRANSCRIPTIONAL REGULATORY PROTEIN"/>
    <property type="match status" value="1"/>
</dbReference>
<proteinExistence type="predicted"/>
<dbReference type="GO" id="GO:0003700">
    <property type="term" value="F:DNA-binding transcription factor activity"/>
    <property type="evidence" value="ECO:0007669"/>
    <property type="project" value="InterPro"/>
</dbReference>
<dbReference type="InterPro" id="IPR009057">
    <property type="entry name" value="Homeodomain-like_sf"/>
</dbReference>
<organism evidence="5 6">
    <name type="scientific">Rubellicoccus peritrichatus</name>
    <dbReference type="NCBI Taxonomy" id="3080537"/>
    <lineage>
        <taxon>Bacteria</taxon>
        <taxon>Pseudomonadati</taxon>
        <taxon>Verrucomicrobiota</taxon>
        <taxon>Opitutia</taxon>
        <taxon>Puniceicoccales</taxon>
        <taxon>Cerasicoccaceae</taxon>
        <taxon>Rubellicoccus</taxon>
    </lineage>
</organism>
<keyword evidence="6" id="KW-1185">Reference proteome</keyword>
<dbReference type="SUPFAM" id="SSF46689">
    <property type="entry name" value="Homeodomain-like"/>
    <property type="match status" value="1"/>
</dbReference>
<dbReference type="Pfam" id="PF07883">
    <property type="entry name" value="Cupin_2"/>
    <property type="match status" value="1"/>
</dbReference>
<dbReference type="SUPFAM" id="SSF51182">
    <property type="entry name" value="RmlC-like cupins"/>
    <property type="match status" value="1"/>
</dbReference>
<name>A0AAQ3LB96_9BACT</name>
<evidence type="ECO:0000256" key="2">
    <source>
        <dbReference type="ARBA" id="ARBA00023125"/>
    </source>
</evidence>
<dbReference type="PROSITE" id="PS01124">
    <property type="entry name" value="HTH_ARAC_FAMILY_2"/>
    <property type="match status" value="1"/>
</dbReference>
<dbReference type="InterPro" id="IPR014710">
    <property type="entry name" value="RmlC-like_jellyroll"/>
</dbReference>
<dbReference type="InterPro" id="IPR018060">
    <property type="entry name" value="HTH_AraC"/>
</dbReference>
<gene>
    <name evidence="5" type="ORF">RZN69_19175</name>
</gene>
<keyword evidence="2" id="KW-0238">DNA-binding</keyword>
<sequence>MLENLKISDTYDGFLYLSQSELNPRAIGSHRHVELELNLVVRGELTYVVGGKRYVFSKGTLLWFFPAQEHQLVHRTPDANNYVGVFKPEMIAETCRGDDYGDLKREDINCEGILNRQLRPESFDLLKGIMDTLMVGSLDSALLNREAGFGSQSSFRFEHNDPDALNAGLRYLLILCWRLSQEKSERDSSTQLHPAVYRALQLLGEGELAGLDDIASRCGVSAAYLSRLFREQVGVPLNHYRNSIRLSRFMSYYRQPEQKTLLESVFAAGFGSYAQFYKVFLETYGYGPREYFKR</sequence>
<keyword evidence="3" id="KW-0804">Transcription</keyword>
<evidence type="ECO:0000313" key="6">
    <source>
        <dbReference type="Proteomes" id="UP001304300"/>
    </source>
</evidence>
<dbReference type="SMART" id="SM00342">
    <property type="entry name" value="HTH_ARAC"/>
    <property type="match status" value="1"/>
</dbReference>
<evidence type="ECO:0000259" key="4">
    <source>
        <dbReference type="PROSITE" id="PS01124"/>
    </source>
</evidence>
<evidence type="ECO:0000256" key="1">
    <source>
        <dbReference type="ARBA" id="ARBA00023015"/>
    </source>
</evidence>